<gene>
    <name evidence="3" type="ORF">C0216_07415</name>
</gene>
<dbReference type="EMBL" id="CP030862">
    <property type="protein sequence ID" value="AXE23305.1"/>
    <property type="molecule type" value="Genomic_DNA"/>
</dbReference>
<dbReference type="Pfam" id="PF00480">
    <property type="entry name" value="ROK"/>
    <property type="match status" value="1"/>
</dbReference>
<proteinExistence type="inferred from homology"/>
<dbReference type="InterPro" id="IPR000600">
    <property type="entry name" value="ROK"/>
</dbReference>
<dbReference type="InterPro" id="IPR043129">
    <property type="entry name" value="ATPase_NBD"/>
</dbReference>
<evidence type="ECO:0000313" key="4">
    <source>
        <dbReference type="Proteomes" id="UP000252004"/>
    </source>
</evidence>
<keyword evidence="4" id="KW-1185">Reference proteome</keyword>
<organism evidence="3 4">
    <name type="scientific">Streptomyces globosus</name>
    <dbReference type="NCBI Taxonomy" id="68209"/>
    <lineage>
        <taxon>Bacteria</taxon>
        <taxon>Bacillati</taxon>
        <taxon>Actinomycetota</taxon>
        <taxon>Actinomycetes</taxon>
        <taxon>Kitasatosporales</taxon>
        <taxon>Streptomycetaceae</taxon>
        <taxon>Streptomyces</taxon>
    </lineage>
</organism>
<dbReference type="Gene3D" id="3.30.420.40">
    <property type="match status" value="2"/>
</dbReference>
<sequence length="365" mass="35621">MATTRIPPPARPEPQGGTAPAPAAYWDRPRPGAAVTTPRPAFPAPGPADPGDGATVAIDIGGTKIAGALVGPDGTMDSATRRPTPRGAAGDGDAVFAAVAEVVAELARSPLWPSAVRCGIGSAGPVDASRGTVSPVNIGAWRDFPVRARVEAELARHGAPLPTVLVGDGVAMTAAEHWLGAARGRANALCMVVSTGVGGGLVLDNRLHPGPTGNAGHIGHISVAFDGEACACGGRGCVESLASGTAIARWALARGWVPDGDDTAAGVAAAAAAGDPLALAAFDRAGRALAAAIAACATLTETDLAVIGGGVTAAGDILFGPVRAHLADYAALSFTGGLEVVPAALGTDAGLIGAAAAAMMLLPAA</sequence>
<protein>
    <submittedName>
        <fullName evidence="3">ROK family protein</fullName>
    </submittedName>
</protein>
<evidence type="ECO:0000313" key="3">
    <source>
        <dbReference type="EMBL" id="AXE23305.1"/>
    </source>
</evidence>
<accession>A0A344TXD4</accession>
<feature type="compositionally biased region" description="Pro residues" evidence="2">
    <location>
        <begin position="1"/>
        <end position="12"/>
    </location>
</feature>
<dbReference type="PANTHER" id="PTHR18964:SF169">
    <property type="entry name" value="N-ACETYLMANNOSAMINE KINASE"/>
    <property type="match status" value="1"/>
</dbReference>
<dbReference type="Proteomes" id="UP000252004">
    <property type="component" value="Chromosome"/>
</dbReference>
<dbReference type="SUPFAM" id="SSF53067">
    <property type="entry name" value="Actin-like ATPase domain"/>
    <property type="match status" value="1"/>
</dbReference>
<reference evidence="3 4" key="1">
    <citation type="submission" date="2018-01" db="EMBL/GenBank/DDBJ databases">
        <title>Draft genome Sequence of streptomyces globosus LZH-48.</title>
        <authorList>
            <person name="Ran K."/>
            <person name="Li Z."/>
            <person name="Wei S."/>
            <person name="Dong R."/>
        </authorList>
    </citation>
    <scope>NUCLEOTIDE SEQUENCE [LARGE SCALE GENOMIC DNA]</scope>
    <source>
        <strain evidence="3 4">LZH-48</strain>
    </source>
</reference>
<dbReference type="InterPro" id="IPR049874">
    <property type="entry name" value="ROK_cs"/>
</dbReference>
<dbReference type="PANTHER" id="PTHR18964">
    <property type="entry name" value="ROK (REPRESSOR, ORF, KINASE) FAMILY"/>
    <property type="match status" value="1"/>
</dbReference>
<feature type="region of interest" description="Disordered" evidence="2">
    <location>
        <begin position="1"/>
        <end position="54"/>
    </location>
</feature>
<dbReference type="KEGG" id="sgz:C0216_07415"/>
<name>A0A344TXD4_9ACTN</name>
<evidence type="ECO:0000256" key="1">
    <source>
        <dbReference type="ARBA" id="ARBA00006479"/>
    </source>
</evidence>
<dbReference type="AlphaFoldDB" id="A0A344TXD4"/>
<feature type="region of interest" description="Disordered" evidence="2">
    <location>
        <begin position="69"/>
        <end position="89"/>
    </location>
</feature>
<comment type="similarity">
    <text evidence="1">Belongs to the ROK (NagC/XylR) family.</text>
</comment>
<dbReference type="PROSITE" id="PS01125">
    <property type="entry name" value="ROK"/>
    <property type="match status" value="1"/>
</dbReference>
<dbReference type="OrthoDB" id="8772678at2"/>
<evidence type="ECO:0000256" key="2">
    <source>
        <dbReference type="SAM" id="MobiDB-lite"/>
    </source>
</evidence>